<evidence type="ECO:0000313" key="5">
    <source>
        <dbReference type="Proteomes" id="UP000829685"/>
    </source>
</evidence>
<feature type="region of interest" description="Disordered" evidence="2">
    <location>
        <begin position="1759"/>
        <end position="1784"/>
    </location>
</feature>
<feature type="region of interest" description="Disordered" evidence="2">
    <location>
        <begin position="1164"/>
        <end position="1219"/>
    </location>
</feature>
<dbReference type="GO" id="GO:0004386">
    <property type="term" value="F:helicase activity"/>
    <property type="evidence" value="ECO:0007669"/>
    <property type="project" value="InterPro"/>
</dbReference>
<reference evidence="4" key="1">
    <citation type="submission" date="2021-03" db="EMBL/GenBank/DDBJ databases">
        <title>Revisited historic fungal species revealed as producer of novel bioactive compounds through whole genome sequencing and comparative genomics.</title>
        <authorList>
            <person name="Vignolle G.A."/>
            <person name="Hochenegger N."/>
            <person name="Mach R.L."/>
            <person name="Mach-Aigner A.R."/>
            <person name="Javad Rahimi M."/>
            <person name="Salim K.A."/>
            <person name="Chan C.M."/>
            <person name="Lim L.B.L."/>
            <person name="Cai F."/>
            <person name="Druzhinina I.S."/>
            <person name="U'Ren J.M."/>
            <person name="Derntl C."/>
        </authorList>
    </citation>
    <scope>NUCLEOTIDE SEQUENCE</scope>
    <source>
        <strain evidence="4">TUCIM 5799</strain>
    </source>
</reference>
<dbReference type="InterPro" id="IPR041679">
    <property type="entry name" value="DNA2/NAM7-like_C"/>
</dbReference>
<dbReference type="InterPro" id="IPR047187">
    <property type="entry name" value="SF1_C_Upf1"/>
</dbReference>
<dbReference type="InterPro" id="IPR003593">
    <property type="entry name" value="AAA+_ATPase"/>
</dbReference>
<dbReference type="Pfam" id="PF13087">
    <property type="entry name" value="AAA_12"/>
    <property type="match status" value="1"/>
</dbReference>
<keyword evidence="1" id="KW-0347">Helicase</keyword>
<dbReference type="GO" id="GO:0031380">
    <property type="term" value="C:nuclear RNA-directed RNA polymerase complex"/>
    <property type="evidence" value="ECO:0007669"/>
    <property type="project" value="TreeGrafter"/>
</dbReference>
<keyword evidence="1" id="KW-0378">Hydrolase</keyword>
<dbReference type="CDD" id="cd17936">
    <property type="entry name" value="EEXXEc_NFX1"/>
    <property type="match status" value="1"/>
</dbReference>
<organism evidence="4 5">
    <name type="scientific">Neoarthrinium moseri</name>
    <dbReference type="NCBI Taxonomy" id="1658444"/>
    <lineage>
        <taxon>Eukaryota</taxon>
        <taxon>Fungi</taxon>
        <taxon>Dikarya</taxon>
        <taxon>Ascomycota</taxon>
        <taxon>Pezizomycotina</taxon>
        <taxon>Sordariomycetes</taxon>
        <taxon>Xylariomycetidae</taxon>
        <taxon>Amphisphaeriales</taxon>
        <taxon>Apiosporaceae</taxon>
        <taxon>Neoarthrinium</taxon>
    </lineage>
</organism>
<dbReference type="InterPro" id="IPR027417">
    <property type="entry name" value="P-loop_NTPase"/>
</dbReference>
<dbReference type="Gene3D" id="3.40.50.300">
    <property type="entry name" value="P-loop containing nucleotide triphosphate hydrolases"/>
    <property type="match status" value="2"/>
</dbReference>
<dbReference type="FunFam" id="3.40.50.300:FF:001660">
    <property type="entry name" value="NF-X1 finger and helicase protein, putative"/>
    <property type="match status" value="1"/>
</dbReference>
<feature type="compositionally biased region" description="Basic and acidic residues" evidence="2">
    <location>
        <begin position="1182"/>
        <end position="1202"/>
    </location>
</feature>
<keyword evidence="1" id="KW-0547">Nucleotide-binding</keyword>
<feature type="domain" description="AAA+ ATPase" evidence="3">
    <location>
        <begin position="600"/>
        <end position="851"/>
    </location>
</feature>
<dbReference type="PANTHER" id="PTHR10887:SF445">
    <property type="entry name" value="NFX1-TYPE ZINC FINGER-CONTAINING PROTEIN 1"/>
    <property type="match status" value="1"/>
</dbReference>
<evidence type="ECO:0000259" key="3">
    <source>
        <dbReference type="SMART" id="SM00382"/>
    </source>
</evidence>
<dbReference type="SUPFAM" id="SSF52540">
    <property type="entry name" value="P-loop containing nucleoside triphosphate hydrolases"/>
    <property type="match status" value="1"/>
</dbReference>
<gene>
    <name evidence="4" type="ORF">JX265_002042</name>
</gene>
<keyword evidence="5" id="KW-1185">Reference proteome</keyword>
<accession>A0A9P9WWQ8</accession>
<evidence type="ECO:0000313" key="4">
    <source>
        <dbReference type="EMBL" id="KAI1880421.1"/>
    </source>
</evidence>
<keyword evidence="1" id="KW-0067">ATP-binding</keyword>
<dbReference type="Pfam" id="PF13086">
    <property type="entry name" value="AAA_11"/>
    <property type="match status" value="1"/>
</dbReference>
<dbReference type="GO" id="GO:0031048">
    <property type="term" value="P:regulatory ncRNA-mediated heterochromatin formation"/>
    <property type="evidence" value="ECO:0007669"/>
    <property type="project" value="TreeGrafter"/>
</dbReference>
<dbReference type="CDD" id="cd18808">
    <property type="entry name" value="SF1_C_Upf1"/>
    <property type="match status" value="1"/>
</dbReference>
<evidence type="ECO:0000256" key="2">
    <source>
        <dbReference type="SAM" id="MobiDB-lite"/>
    </source>
</evidence>
<name>A0A9P9WWQ8_9PEZI</name>
<sequence>MEKNLQTMIHHFNRLFLLPDFMRDEPTSGPLGSTLADLFQTSLILVGSKETVRQHTVKRLASDEGLELIKELLSNIGQADTHQARVHLWKSQLRPFLATLCHPAVTADSLLEKHIRTVYDFLISYSTDGLMHTFSYIYILVDAWKTVDNDTTNGCNGIQVLVMSSKVLTQAVNHSSCRSSSAGLCHLIQRLLELCDRYSEPDQSKDRDLARRNLESALATVKKLSTTSGSMPGANNIQSPPEKVQDTAWTRVDTAGFFNSGLEGPGGLSPKGQRHDNDFDNIGDIRILPTPAEILSTRPEYLPVYDPSHWHVPGLPGLIDRHFRLLREDNVGSIRDAIRPYLRGSQSSLSIYQGNKLRTDTYAVQGVDVGYDPIDGFEVRLVIKQPPAVASRSQPPHREQWWVETKGLDWGNTVCLVTNDYAFFGVVSRATCRTISSLHQKKDEKKKGRQRRYDKNKTLFTRRDVAYVILNPADLNNSDIEFLAGALVEKIQPLTLIEFPTVLLASFKPMLSALREVHGSHGVPFGDLLVSVRQPQNPSATNIPPPAYTIKNKFEFDLSCITLDGGRFAYNPRKEPVVDELCRRSSLDEGQAKALLNTLRRRLALIQGPPGTGKSYTGEAIIQVLLANNVKADLGPIVCVCQTNHALDQLLEHLYVRKHIHQIVRLGSFSKSELIQSLTLQNIMDNSAPGFVEQKAIWNSTKPRNKSGKRVATILEDFRLADPSQRPQLMKQIREAVEAHSRRQMVNDEAWTNYKLTLLRRADIIGVTTTGLARFRDLLSQLKSKVILCEEAGEVLESHTLASLLPSTEHLILIGDHQQLRPHINCWDFQIANPLGRAYAGDLSLFERLVNPLLENEMRLPFDTLDIQRRMHPSISNLVRATLYPDLKDADNVKKYPPLAGFRRRLFWFHHTKLEDGLNADRSKEFSYTNMFEIEVIKTVLAHLHRQNVYPNGEIAVLTPYAGQLRQLKIHLGATYDVSMNELDATELEKHNMNVNVGVGAGRRRIRVATVDNFQGEEASVVIVSFVRSNTAGRLGFLDQANRINVLLSRAKHGMIIVGNADLYSNNDMWWEVIQMLHADGNFGPSFELQCTRHKEETIMASTAKDFETSGCSAECGQPLQCGHICTGKCHTRAIHNSFKCQTCETPRMPVLDKSSALTQQTSYIATNKSNKMPASTGSYQKVDRQLAHGQRHIDIRSKLEQDDSLQNRPHQDRESDLNQQTANIQPISDHATQELIASLQATPSNPPHVESDDAKVAKCDKKMRGCSHSCRQDEHSDECGSCQMPCESQCAHSKCLKKCSEPCLPCEQLCGSVCPHTVLRLATGRRAQSAALSPSVCGEACPEETFCQQCGPEEIKNNIVDLESGKKYREVDLDADPCIFPDCLHIVTISTFDKQLANYDHSIGSQSRGVAPSLSLTFSSSEVPCCDTCSGSLRKISRCGGAVRKPILDNALKHFISSSHQKLVKQELSLLSEQQFLEDDLPAHLLETVGRAGDLDISGQPFSMLTSVQRWVGPRYDSIVSLMQEINDYLKNVQMQEKSFQKIFDLIWENQKSVQLTDEESPVRLRFQCMLSALVLLVRCDIVIVADFSGLVRRAKESNLKLSINFAGLTRLCDHVIQVAQTACYPRHEVEAHILVAKMAVLTREVKYNDEEDSIHKLHDKQRAANHLQEALDIVLKHQCLMYLVDDIEMVSGQPSGSDFRNVASIQEKRAIWFSYSKEFNEEAKWHVCSNGHPFSADENMPQCDVFCPECDAPVVGRSGQKSADKATPAGSVPDFGGGCDEDTVQDQRLRSEGELINFDVENSSDEEIVISW</sequence>
<protein>
    <recommendedName>
        <fullName evidence="3">AAA+ ATPase domain-containing protein</fullName>
    </recommendedName>
</protein>
<dbReference type="Proteomes" id="UP000829685">
    <property type="component" value="Unassembled WGS sequence"/>
</dbReference>
<dbReference type="InterPro" id="IPR041677">
    <property type="entry name" value="DNA2/NAM7_AAA_11"/>
</dbReference>
<dbReference type="SMART" id="SM00382">
    <property type="entry name" value="AAA"/>
    <property type="match status" value="1"/>
</dbReference>
<dbReference type="PANTHER" id="PTHR10887">
    <property type="entry name" value="DNA2/NAM7 HELICASE FAMILY"/>
    <property type="match status" value="1"/>
</dbReference>
<dbReference type="InterPro" id="IPR045055">
    <property type="entry name" value="DNA2/NAM7-like"/>
</dbReference>
<dbReference type="EMBL" id="JAFIMR010000003">
    <property type="protein sequence ID" value="KAI1880421.1"/>
    <property type="molecule type" value="Genomic_DNA"/>
</dbReference>
<evidence type="ECO:0000256" key="1">
    <source>
        <dbReference type="ARBA" id="ARBA00022806"/>
    </source>
</evidence>
<comment type="caution">
    <text evidence="4">The sequence shown here is derived from an EMBL/GenBank/DDBJ whole genome shotgun (WGS) entry which is preliminary data.</text>
</comment>
<feature type="compositionally biased region" description="Polar residues" evidence="2">
    <location>
        <begin position="1164"/>
        <end position="1180"/>
    </location>
</feature>
<proteinExistence type="predicted"/>